<dbReference type="EMBL" id="CAIJDP010000068">
    <property type="protein sequence ID" value="CAD0004260.1"/>
    <property type="molecule type" value="Genomic_DNA"/>
</dbReference>
<organism evidence="1 2">
    <name type="scientific">Flavobacterium salmonis</name>
    <dbReference type="NCBI Taxonomy" id="2654844"/>
    <lineage>
        <taxon>Bacteria</taxon>
        <taxon>Pseudomonadati</taxon>
        <taxon>Bacteroidota</taxon>
        <taxon>Flavobacteriia</taxon>
        <taxon>Flavobacteriales</taxon>
        <taxon>Flavobacteriaceae</taxon>
        <taxon>Flavobacterium</taxon>
    </lineage>
</organism>
<comment type="caution">
    <text evidence="1">The sequence shown here is derived from an EMBL/GenBank/DDBJ whole genome shotgun (WGS) entry which is preliminary data.</text>
</comment>
<dbReference type="AlphaFoldDB" id="A0A6V6YXP6"/>
<sequence length="34" mass="4017">MHMILSVRQNFDRLAGYLPAKSSGCNMYFYEIEM</sequence>
<proteinExistence type="predicted"/>
<evidence type="ECO:0000313" key="2">
    <source>
        <dbReference type="Proteomes" id="UP000530060"/>
    </source>
</evidence>
<evidence type="ECO:0000313" key="1">
    <source>
        <dbReference type="EMBL" id="CAD0004260.1"/>
    </source>
</evidence>
<reference evidence="1 2" key="1">
    <citation type="submission" date="2020-06" db="EMBL/GenBank/DDBJ databases">
        <authorList>
            <person name="Criscuolo A."/>
        </authorList>
    </citation>
    <scope>NUCLEOTIDE SEQUENCE [LARGE SCALE GENOMIC DNA]</scope>
    <source>
        <strain evidence="2">CIP 111411</strain>
    </source>
</reference>
<name>A0A6V6YXP6_9FLAO</name>
<dbReference type="Proteomes" id="UP000530060">
    <property type="component" value="Unassembled WGS sequence"/>
</dbReference>
<keyword evidence="2" id="KW-1185">Reference proteome</keyword>
<protein>
    <submittedName>
        <fullName evidence="1">Uncharacterized protein</fullName>
    </submittedName>
</protein>
<accession>A0A6V6YXP6</accession>
<gene>
    <name evidence="1" type="ORF">FLAT13_02157</name>
</gene>